<gene>
    <name evidence="1" type="ORF">HY912_18840</name>
</gene>
<sequence length="179" mass="20134">MAEQQDKEIQHKRQDLDQPMVLPGIHRYQFFTNLKDRGWTRNLDRVSLFGIVAALLATVIKPILRGNPATIYCYECRACYATQDRCPVGITFQAELAVAGRVGDYDRFIRNGGLKCIRCGNCQSYCVQYLPLPQMFAIMQEDTRAAMSKGIVARHSLENALAQGLVGKEFIDDVVKAMA</sequence>
<accession>A0A9D6V4V2</accession>
<protein>
    <recommendedName>
        <fullName evidence="3">4Fe-4S ferredoxin-type domain-containing protein</fullName>
    </recommendedName>
</protein>
<dbReference type="Proteomes" id="UP000807825">
    <property type="component" value="Unassembled WGS sequence"/>
</dbReference>
<evidence type="ECO:0000313" key="1">
    <source>
        <dbReference type="EMBL" id="MBI5251552.1"/>
    </source>
</evidence>
<name>A0A9D6V4V2_9BACT</name>
<evidence type="ECO:0008006" key="3">
    <source>
        <dbReference type="Google" id="ProtNLM"/>
    </source>
</evidence>
<comment type="caution">
    <text evidence="1">The sequence shown here is derived from an EMBL/GenBank/DDBJ whole genome shotgun (WGS) entry which is preliminary data.</text>
</comment>
<reference evidence="1" key="1">
    <citation type="submission" date="2020-07" db="EMBL/GenBank/DDBJ databases">
        <title>Huge and variable diversity of episymbiotic CPR bacteria and DPANN archaea in groundwater ecosystems.</title>
        <authorList>
            <person name="He C.Y."/>
            <person name="Keren R."/>
            <person name="Whittaker M."/>
            <person name="Farag I.F."/>
            <person name="Doudna J."/>
            <person name="Cate J.H.D."/>
            <person name="Banfield J.F."/>
        </authorList>
    </citation>
    <scope>NUCLEOTIDE SEQUENCE</scope>
    <source>
        <strain evidence="1">NC_groundwater_1664_Pr3_B-0.1um_52_9</strain>
    </source>
</reference>
<dbReference type="SUPFAM" id="SSF46548">
    <property type="entry name" value="alpha-helical ferredoxin"/>
    <property type="match status" value="1"/>
</dbReference>
<dbReference type="EMBL" id="JACRDE010000494">
    <property type="protein sequence ID" value="MBI5251552.1"/>
    <property type="molecule type" value="Genomic_DNA"/>
</dbReference>
<organism evidence="1 2">
    <name type="scientific">Desulfomonile tiedjei</name>
    <dbReference type="NCBI Taxonomy" id="2358"/>
    <lineage>
        <taxon>Bacteria</taxon>
        <taxon>Pseudomonadati</taxon>
        <taxon>Thermodesulfobacteriota</taxon>
        <taxon>Desulfomonilia</taxon>
        <taxon>Desulfomonilales</taxon>
        <taxon>Desulfomonilaceae</taxon>
        <taxon>Desulfomonile</taxon>
    </lineage>
</organism>
<proteinExistence type="predicted"/>
<dbReference type="AlphaFoldDB" id="A0A9D6V4V2"/>
<evidence type="ECO:0000313" key="2">
    <source>
        <dbReference type="Proteomes" id="UP000807825"/>
    </source>
</evidence>